<sequence length="212" mass="22116">MRNRSLTLALLASLAAMPAFAQDESASPTAKRFSVTGGYALSEPKSDTGRIAGSESDFGGDGAPTLGATWHINDNFAVEAWGADAFGHRVELGGAKAASVKAQPYALSAQYHFGDAARTVRPFVGLGYYEMNFKDEEASAGGPLAGNRIGIDTAKGPMATVGVDFNITPTWFARTDVRYLHTGATDVRVNGVDAAEAELDPVVVGVGIGARF</sequence>
<dbReference type="Pfam" id="PF03922">
    <property type="entry name" value="OmpW"/>
    <property type="match status" value="1"/>
</dbReference>
<dbReference type="EMBL" id="BNCF01000005">
    <property type="protein sequence ID" value="GHE31236.1"/>
    <property type="molecule type" value="Genomic_DNA"/>
</dbReference>
<dbReference type="GO" id="GO:0019867">
    <property type="term" value="C:outer membrane"/>
    <property type="evidence" value="ECO:0007669"/>
    <property type="project" value="InterPro"/>
</dbReference>
<keyword evidence="1" id="KW-0732">Signal</keyword>
<dbReference type="Gene3D" id="2.40.160.20">
    <property type="match status" value="1"/>
</dbReference>
<feature type="chain" id="PRO_5036849616" evidence="1">
    <location>
        <begin position="22"/>
        <end position="212"/>
    </location>
</feature>
<reference evidence="2" key="1">
    <citation type="journal article" date="2014" name="Int. J. Syst. Evol. Microbiol.">
        <title>Complete genome sequence of Corynebacterium casei LMG S-19264T (=DSM 44701T), isolated from a smear-ripened cheese.</title>
        <authorList>
            <consortium name="US DOE Joint Genome Institute (JGI-PGF)"/>
            <person name="Walter F."/>
            <person name="Albersmeier A."/>
            <person name="Kalinowski J."/>
            <person name="Ruckert C."/>
        </authorList>
    </citation>
    <scope>NUCLEOTIDE SEQUENCE</scope>
    <source>
        <strain evidence="2">KCTC 32020</strain>
    </source>
</reference>
<proteinExistence type="predicted"/>
<comment type="caution">
    <text evidence="2">The sequence shown here is derived from an EMBL/GenBank/DDBJ whole genome shotgun (WGS) entry which is preliminary data.</text>
</comment>
<reference evidence="2" key="2">
    <citation type="submission" date="2020-09" db="EMBL/GenBank/DDBJ databases">
        <authorList>
            <person name="Sun Q."/>
            <person name="Kim S."/>
        </authorList>
    </citation>
    <scope>NUCLEOTIDE SEQUENCE</scope>
    <source>
        <strain evidence="2">KCTC 32020</strain>
    </source>
</reference>
<dbReference type="PANTHER" id="PTHR36920:SF1">
    <property type="entry name" value="OUTER MEMBRANE PROTEIN W"/>
    <property type="match status" value="1"/>
</dbReference>
<dbReference type="GO" id="GO:0055085">
    <property type="term" value="P:transmembrane transport"/>
    <property type="evidence" value="ECO:0007669"/>
    <property type="project" value="TreeGrafter"/>
</dbReference>
<name>A0A919DCS5_9GAMM</name>
<dbReference type="PANTHER" id="PTHR36920">
    <property type="match status" value="1"/>
</dbReference>
<accession>A0A919DCS5</accession>
<feature type="signal peptide" evidence="1">
    <location>
        <begin position="1"/>
        <end position="21"/>
    </location>
</feature>
<dbReference type="AlphaFoldDB" id="A0A919DCS5"/>
<gene>
    <name evidence="2" type="primary">ompW</name>
    <name evidence="2" type="ORF">GCM10007167_11480</name>
</gene>
<dbReference type="RefSeq" id="WP_146473090.1">
    <property type="nucleotide sequence ID" value="NZ_BNCF01000005.1"/>
</dbReference>
<evidence type="ECO:0000313" key="3">
    <source>
        <dbReference type="Proteomes" id="UP000636453"/>
    </source>
</evidence>
<protein>
    <submittedName>
        <fullName evidence="2">Membrane protein</fullName>
    </submittedName>
</protein>
<keyword evidence="3" id="KW-1185">Reference proteome</keyword>
<evidence type="ECO:0000256" key="1">
    <source>
        <dbReference type="SAM" id="SignalP"/>
    </source>
</evidence>
<evidence type="ECO:0000313" key="2">
    <source>
        <dbReference type="EMBL" id="GHE31236.1"/>
    </source>
</evidence>
<dbReference type="OrthoDB" id="9807574at2"/>
<organism evidence="2 3">
    <name type="scientific">Vulcaniibacterium thermophilum</name>
    <dbReference type="NCBI Taxonomy" id="1169913"/>
    <lineage>
        <taxon>Bacteria</taxon>
        <taxon>Pseudomonadati</taxon>
        <taxon>Pseudomonadota</taxon>
        <taxon>Gammaproteobacteria</taxon>
        <taxon>Lysobacterales</taxon>
        <taxon>Lysobacteraceae</taxon>
        <taxon>Vulcaniibacterium</taxon>
    </lineage>
</organism>
<dbReference type="SUPFAM" id="SSF56925">
    <property type="entry name" value="OMPA-like"/>
    <property type="match status" value="1"/>
</dbReference>
<dbReference type="Proteomes" id="UP000636453">
    <property type="component" value="Unassembled WGS sequence"/>
</dbReference>
<dbReference type="InterPro" id="IPR011250">
    <property type="entry name" value="OMP/PagP_B-barrel"/>
</dbReference>
<dbReference type="InterPro" id="IPR005618">
    <property type="entry name" value="OMPW"/>
</dbReference>